<dbReference type="Gene3D" id="3.30.70.330">
    <property type="match status" value="1"/>
</dbReference>
<feature type="region of interest" description="Disordered" evidence="1">
    <location>
        <begin position="501"/>
        <end position="537"/>
    </location>
</feature>
<proteinExistence type="predicted"/>
<sequence length="537" mass="60725">MSTQVPHTAVNNNAGYQNGVSTYVQSAQGNGTPRGNTNYQQAIYQNDVVKNGNTGGHDYFRFKTPPPVIQPLVLDVPKKTIELFAAPTKEIMAQRSVMLNRIVGEDGRPTLESLMDPENFPFIEPAIVQSAPKDYGVVHLKNIPYNSSRAEIVAFLGRNSRILNDNEEPVHIIMDRVTSKTNDAYVEFVTLEDAINAVNRIKNNMLKGRCARLGERPVDIEVSSQSALMKDLFPIARGLRWNGSRPEFKQPNPKEPWDNFKTFVTAEEMCMLVKHVEVPNRVTHIIPSQSPFSRDCPERAYECLISTIKKMPWYTTECITIKQRHDIYEACAKLIENLKMNIHDGRSPERLNETLQKRLVQAAMLCPGFTVVQKDSIASLVNMPDMELRSFNMPRYPDLWTHQYTLGPKPGIPLDVLEYYIAIIREETTRAFATLSIREKQSLYSRGNNGYWGFFWREIAFPTGETFDELTLAEAAEMEWDTIDRIIRRAVDIAYGGTGSEYSPRKGKEPLQITDGSTNGNGLMLQGANGDGVSLHW</sequence>
<dbReference type="GO" id="GO:0003676">
    <property type="term" value="F:nucleic acid binding"/>
    <property type="evidence" value="ECO:0007669"/>
    <property type="project" value="InterPro"/>
</dbReference>
<accession>A0A1Y2E7F1</accession>
<evidence type="ECO:0008006" key="4">
    <source>
        <dbReference type="Google" id="ProtNLM"/>
    </source>
</evidence>
<comment type="caution">
    <text evidence="2">The sequence shown here is derived from an EMBL/GenBank/DDBJ whole genome shotgun (WGS) entry which is preliminary data.</text>
</comment>
<evidence type="ECO:0000256" key="1">
    <source>
        <dbReference type="SAM" id="MobiDB-lite"/>
    </source>
</evidence>
<dbReference type="InterPro" id="IPR035979">
    <property type="entry name" value="RBD_domain_sf"/>
</dbReference>
<gene>
    <name evidence="2" type="ORF">BCR38DRAFT_510403</name>
</gene>
<dbReference type="InParanoid" id="A0A1Y2E7F1"/>
<dbReference type="RefSeq" id="XP_040718093.1">
    <property type="nucleotide sequence ID" value="XM_040865012.1"/>
</dbReference>
<dbReference type="EMBL" id="MCFJ01000004">
    <property type="protein sequence ID" value="ORY67469.1"/>
    <property type="molecule type" value="Genomic_DNA"/>
</dbReference>
<reference evidence="2 3" key="1">
    <citation type="submission" date="2016-07" db="EMBL/GenBank/DDBJ databases">
        <title>Pervasive Adenine N6-methylation of Active Genes in Fungi.</title>
        <authorList>
            <consortium name="DOE Joint Genome Institute"/>
            <person name="Mondo S.J."/>
            <person name="Dannebaum R.O."/>
            <person name="Kuo R.C."/>
            <person name="Labutti K."/>
            <person name="Haridas S."/>
            <person name="Kuo A."/>
            <person name="Salamov A."/>
            <person name="Ahrendt S.R."/>
            <person name="Lipzen A."/>
            <person name="Sullivan W."/>
            <person name="Andreopoulos W.B."/>
            <person name="Clum A."/>
            <person name="Lindquist E."/>
            <person name="Daum C."/>
            <person name="Ramamoorthy G.K."/>
            <person name="Gryganskyi A."/>
            <person name="Culley D."/>
            <person name="Magnuson J.K."/>
            <person name="James T.Y."/>
            <person name="O'Malley M.A."/>
            <person name="Stajich J.E."/>
            <person name="Spatafora J.W."/>
            <person name="Visel A."/>
            <person name="Grigoriev I.V."/>
        </authorList>
    </citation>
    <scope>NUCLEOTIDE SEQUENCE [LARGE SCALE GENOMIC DNA]</scope>
    <source>
        <strain evidence="2 3">CBS 129021</strain>
    </source>
</reference>
<dbReference type="CDD" id="cd12254">
    <property type="entry name" value="RRM_hnRNPH_ESRPs_RBM12_like"/>
    <property type="match status" value="1"/>
</dbReference>
<name>A0A1Y2E7F1_9PEZI</name>
<dbReference type="AlphaFoldDB" id="A0A1Y2E7F1"/>
<protein>
    <recommendedName>
        <fullName evidence="4">RRM domain-containing protein</fullName>
    </recommendedName>
</protein>
<dbReference type="Proteomes" id="UP000193689">
    <property type="component" value="Unassembled WGS sequence"/>
</dbReference>
<dbReference type="SUPFAM" id="SSF54928">
    <property type="entry name" value="RNA-binding domain, RBD"/>
    <property type="match status" value="1"/>
</dbReference>
<evidence type="ECO:0000313" key="3">
    <source>
        <dbReference type="Proteomes" id="UP000193689"/>
    </source>
</evidence>
<organism evidence="2 3">
    <name type="scientific">Pseudomassariella vexata</name>
    <dbReference type="NCBI Taxonomy" id="1141098"/>
    <lineage>
        <taxon>Eukaryota</taxon>
        <taxon>Fungi</taxon>
        <taxon>Dikarya</taxon>
        <taxon>Ascomycota</taxon>
        <taxon>Pezizomycotina</taxon>
        <taxon>Sordariomycetes</taxon>
        <taxon>Xylariomycetidae</taxon>
        <taxon>Amphisphaeriales</taxon>
        <taxon>Pseudomassariaceae</taxon>
        <taxon>Pseudomassariella</taxon>
    </lineage>
</organism>
<keyword evidence="3" id="KW-1185">Reference proteome</keyword>
<evidence type="ECO:0000313" key="2">
    <source>
        <dbReference type="EMBL" id="ORY67469.1"/>
    </source>
</evidence>
<dbReference type="GeneID" id="63781224"/>
<dbReference type="InterPro" id="IPR012677">
    <property type="entry name" value="Nucleotide-bd_a/b_plait_sf"/>
</dbReference>
<dbReference type="STRING" id="1141098.A0A1Y2E7F1"/>
<dbReference type="OrthoDB" id="336240at2759"/>